<evidence type="ECO:0000313" key="3">
    <source>
        <dbReference type="EMBL" id="KAJ8732874.1"/>
    </source>
</evidence>
<dbReference type="PANTHER" id="PTHR23022">
    <property type="entry name" value="TRANSPOSABLE ELEMENT-RELATED"/>
    <property type="match status" value="1"/>
</dbReference>
<dbReference type="AlphaFoldDB" id="A0AAD8DZK7"/>
<organism evidence="3 7">
    <name type="scientific">Mythimna separata</name>
    <name type="common">Oriental armyworm</name>
    <name type="synonym">Pseudaletia separata</name>
    <dbReference type="NCBI Taxonomy" id="271217"/>
    <lineage>
        <taxon>Eukaryota</taxon>
        <taxon>Metazoa</taxon>
        <taxon>Ecdysozoa</taxon>
        <taxon>Arthropoda</taxon>
        <taxon>Hexapoda</taxon>
        <taxon>Insecta</taxon>
        <taxon>Pterygota</taxon>
        <taxon>Neoptera</taxon>
        <taxon>Endopterygota</taxon>
        <taxon>Lepidoptera</taxon>
        <taxon>Glossata</taxon>
        <taxon>Ditrysia</taxon>
        <taxon>Noctuoidea</taxon>
        <taxon>Noctuidae</taxon>
        <taxon>Noctuinae</taxon>
        <taxon>Hadenini</taxon>
        <taxon>Mythimna</taxon>
    </lineage>
</organism>
<dbReference type="InterPro" id="IPR052338">
    <property type="entry name" value="Transposase_5"/>
</dbReference>
<dbReference type="GO" id="GO:0006313">
    <property type="term" value="P:DNA transposition"/>
    <property type="evidence" value="ECO:0007669"/>
    <property type="project" value="InterPro"/>
</dbReference>
<name>A0AAD8DZK7_MYTSE</name>
<dbReference type="EMBL" id="JARGEI010000002">
    <property type="protein sequence ID" value="KAJ8735488.1"/>
    <property type="molecule type" value="Genomic_DNA"/>
</dbReference>
<evidence type="ECO:0000313" key="7">
    <source>
        <dbReference type="Proteomes" id="UP001231518"/>
    </source>
</evidence>
<feature type="domain" description="Transposase Tc1-like" evidence="1">
    <location>
        <begin position="23"/>
        <end position="64"/>
    </location>
</feature>
<dbReference type="Proteomes" id="UP001231518">
    <property type="component" value="Chromosome 6"/>
</dbReference>
<sequence>MVQGYEENGFIPTRHFAQLFDTSLRTVYRALHSEGLHYRRHAIKPLLTEANKRARLEFALKYINFDWSNVIFSDEKTFKSSQHGRVMLWRRNNTRYDSDHVVPNAESGRITVNMWGWMSSSGPGELTVIPSRANSVNYIDVLNDVMLPTVRNVFPVEDMPEISFVQDNCPIHRSIIVQEWFSQQSDIRIIPWPARSPDLNPIENLWGIMVQRWDNRNERTKEALSTHCMQVWDSIRGQNLCEKLINSMSSRLQAVIDQNGGYTKY</sequence>
<proteinExistence type="predicted"/>
<dbReference type="Gene3D" id="3.30.420.10">
    <property type="entry name" value="Ribonuclease H-like superfamily/Ribonuclease H"/>
    <property type="match status" value="1"/>
</dbReference>
<dbReference type="PANTHER" id="PTHR23022:SF134">
    <property type="entry name" value="TRANSPOSABLE ELEMENT TC1 TRANSPOSASE"/>
    <property type="match status" value="1"/>
</dbReference>
<gene>
    <name evidence="6" type="ORF">PYW07_000141</name>
    <name evidence="4" type="ORF">PYW07_007053</name>
    <name evidence="5" type="ORF">PYW07_007108</name>
    <name evidence="3" type="ORF">PYW07_015473</name>
</gene>
<dbReference type="GO" id="GO:0015074">
    <property type="term" value="P:DNA integration"/>
    <property type="evidence" value="ECO:0007669"/>
    <property type="project" value="InterPro"/>
</dbReference>
<dbReference type="EMBL" id="JARGEI010000004">
    <property type="protein sequence ID" value="KAJ8732874.1"/>
    <property type="molecule type" value="Genomic_DNA"/>
</dbReference>
<dbReference type="Pfam" id="PF13358">
    <property type="entry name" value="DDE_3"/>
    <property type="match status" value="1"/>
</dbReference>
<dbReference type="Proteomes" id="UP001231518">
    <property type="component" value="Chromosome 1"/>
</dbReference>
<evidence type="ECO:0000259" key="2">
    <source>
        <dbReference type="Pfam" id="PF13358"/>
    </source>
</evidence>
<dbReference type="Pfam" id="PF01498">
    <property type="entry name" value="HTH_Tnp_Tc3_2"/>
    <property type="match status" value="1"/>
</dbReference>
<comment type="caution">
    <text evidence="3">The sequence shown here is derived from an EMBL/GenBank/DDBJ whole genome shotgun (WGS) entry which is preliminary data.</text>
</comment>
<protein>
    <recommendedName>
        <fullName evidence="8">Transposase</fullName>
    </recommendedName>
</protein>
<keyword evidence="7" id="KW-1185">Reference proteome</keyword>
<dbReference type="EMBL" id="JARGEI010000002">
    <property type="protein sequence ID" value="KAJ8735433.1"/>
    <property type="molecule type" value="Genomic_DNA"/>
</dbReference>
<dbReference type="InterPro" id="IPR036397">
    <property type="entry name" value="RNaseH_sf"/>
</dbReference>
<evidence type="ECO:0000313" key="5">
    <source>
        <dbReference type="EMBL" id="KAJ8735488.1"/>
    </source>
</evidence>
<accession>A0AAD8DZK7</accession>
<evidence type="ECO:0008006" key="8">
    <source>
        <dbReference type="Google" id="ProtNLM"/>
    </source>
</evidence>
<evidence type="ECO:0000313" key="6">
    <source>
        <dbReference type="EMBL" id="KAJ8736870.1"/>
    </source>
</evidence>
<dbReference type="Proteomes" id="UP001231518">
    <property type="component" value="Chromosome 2"/>
</dbReference>
<evidence type="ECO:0000313" key="4">
    <source>
        <dbReference type="EMBL" id="KAJ8735433.1"/>
    </source>
</evidence>
<reference evidence="3" key="1">
    <citation type="submission" date="2023-03" db="EMBL/GenBank/DDBJ databases">
        <title>Chromosome-level genomes of two armyworms, Mythimna separata and Mythimna loreyi, provide insights into the biosynthesis and reception of sex pheromones.</title>
        <authorList>
            <person name="Zhao H."/>
        </authorList>
    </citation>
    <scope>NUCLEOTIDE SEQUENCE</scope>
    <source>
        <strain evidence="3">BeijingLab</strain>
        <tissue evidence="3">Pupa</tissue>
    </source>
</reference>
<dbReference type="EMBL" id="JARGEI010000001">
    <property type="protein sequence ID" value="KAJ8736870.1"/>
    <property type="molecule type" value="Genomic_DNA"/>
</dbReference>
<dbReference type="GO" id="GO:0003677">
    <property type="term" value="F:DNA binding"/>
    <property type="evidence" value="ECO:0007669"/>
    <property type="project" value="InterPro"/>
</dbReference>
<dbReference type="InterPro" id="IPR002492">
    <property type="entry name" value="Transposase_Tc1-like"/>
</dbReference>
<feature type="domain" description="Tc1-like transposase DDE" evidence="2">
    <location>
        <begin position="70"/>
        <end position="224"/>
    </location>
</feature>
<dbReference type="InterPro" id="IPR038717">
    <property type="entry name" value="Tc1-like_DDE_dom"/>
</dbReference>
<evidence type="ECO:0000259" key="1">
    <source>
        <dbReference type="Pfam" id="PF01498"/>
    </source>
</evidence>